<evidence type="ECO:0000313" key="3">
    <source>
        <dbReference type="EMBL" id="GAA0710491.1"/>
    </source>
</evidence>
<proteinExistence type="predicted"/>
<dbReference type="RefSeq" id="WP_343788133.1">
    <property type="nucleotide sequence ID" value="NZ_BAAAEU010000006.1"/>
</dbReference>
<dbReference type="Proteomes" id="UP001501523">
    <property type="component" value="Unassembled WGS sequence"/>
</dbReference>
<organism evidence="3 4">
    <name type="scientific">Dokdonella soli</name>
    <dbReference type="NCBI Taxonomy" id="529810"/>
    <lineage>
        <taxon>Bacteria</taxon>
        <taxon>Pseudomonadati</taxon>
        <taxon>Pseudomonadota</taxon>
        <taxon>Gammaproteobacteria</taxon>
        <taxon>Lysobacterales</taxon>
        <taxon>Rhodanobacteraceae</taxon>
        <taxon>Dokdonella</taxon>
    </lineage>
</organism>
<feature type="transmembrane region" description="Helical" evidence="2">
    <location>
        <begin position="46"/>
        <end position="68"/>
    </location>
</feature>
<keyword evidence="2" id="KW-0472">Membrane</keyword>
<protein>
    <recommendedName>
        <fullName evidence="5">Tetratricopeptide repeat protein</fullName>
    </recommendedName>
</protein>
<keyword evidence="2" id="KW-1133">Transmembrane helix</keyword>
<dbReference type="Gene3D" id="1.25.40.10">
    <property type="entry name" value="Tetratricopeptide repeat domain"/>
    <property type="match status" value="1"/>
</dbReference>
<dbReference type="PROSITE" id="PS50005">
    <property type="entry name" value="TPR"/>
    <property type="match status" value="1"/>
</dbReference>
<dbReference type="InterPro" id="IPR011990">
    <property type="entry name" value="TPR-like_helical_dom_sf"/>
</dbReference>
<dbReference type="EMBL" id="BAAAEU010000006">
    <property type="protein sequence ID" value="GAA0710491.1"/>
    <property type="molecule type" value="Genomic_DNA"/>
</dbReference>
<dbReference type="PANTHER" id="PTHR12558">
    <property type="entry name" value="CELL DIVISION CYCLE 16,23,27"/>
    <property type="match status" value="1"/>
</dbReference>
<keyword evidence="1" id="KW-0802">TPR repeat</keyword>
<evidence type="ECO:0000256" key="1">
    <source>
        <dbReference type="PROSITE-ProRule" id="PRU00339"/>
    </source>
</evidence>
<reference evidence="3 4" key="1">
    <citation type="journal article" date="2019" name="Int. J. Syst. Evol. Microbiol.">
        <title>The Global Catalogue of Microorganisms (GCM) 10K type strain sequencing project: providing services to taxonomists for standard genome sequencing and annotation.</title>
        <authorList>
            <consortium name="The Broad Institute Genomics Platform"/>
            <consortium name="The Broad Institute Genome Sequencing Center for Infectious Disease"/>
            <person name="Wu L."/>
            <person name="Ma J."/>
        </authorList>
    </citation>
    <scope>NUCLEOTIDE SEQUENCE [LARGE SCALE GENOMIC DNA]</scope>
    <source>
        <strain evidence="3 4">JCM 15421</strain>
    </source>
</reference>
<evidence type="ECO:0000256" key="2">
    <source>
        <dbReference type="SAM" id="Phobius"/>
    </source>
</evidence>
<accession>A0ABN1IEA1</accession>
<feature type="repeat" description="TPR" evidence="1">
    <location>
        <begin position="389"/>
        <end position="422"/>
    </location>
</feature>
<feature type="transmembrane region" description="Helical" evidence="2">
    <location>
        <begin position="20"/>
        <end position="40"/>
    </location>
</feature>
<comment type="caution">
    <text evidence="3">The sequence shown here is derived from an EMBL/GenBank/DDBJ whole genome shotgun (WGS) entry which is preliminary data.</text>
</comment>
<dbReference type="SUPFAM" id="SSF48452">
    <property type="entry name" value="TPR-like"/>
    <property type="match status" value="2"/>
</dbReference>
<sequence>MRTSSFFAELRRRNVLRAGAFYAAAGWLLVQIATQVFPFFDIPNWAVRLIVIAVVVGFPFALAFSWFYELTPEGIKRESEIDPAESITYHTGKKLDRWIIAALCLAVVVLLANSFVLRRDEAPAVTEKSIAVLPFENLSEEKSNAYFADGIQDEILTRLAKIGALKVISRTSTRQYAAKPGNLGEIARQLGVANILEGSVQKAGDAVHITVQLIKAATDEHLWAESYDRKLDNVFGVEGEVAQAIASELEVKLSGGEQAAIARRPTSHPDAYDAYLRGLAFESRGLTSALDVPREAASRFAESVRLDPGFALAWAHLAIVRSYMYANLVDRTPTALAEMKQAADTALRLQPELGEAHLALGYYRYRGLRDFDGALRDFEQARERLPNSADVLAAIGYIERRQGRWQDSVAHLEQATRLTPRDLTVFVELATNYAALREFATARATLDRALAIAPGASNLIAAKAGVWLREGDLDEAGKLLGALSPRPEDEETLMVQVCGFEYRRDFAAAIGALNAALAQPEPPLGANRAFYLISLATAQLWSGDADAARANFTQAANLAEAYGKTAADDPHVAQVLAVAYAGLGDKARALREAQHAIDVNAGDAVVKPNMETTQAQIQAYFGDADAAIATLPHLLAVPNGLTVADLRFNPLWDPLRKDPRFQKLIAGGTTAKR</sequence>
<dbReference type="InterPro" id="IPR019734">
    <property type="entry name" value="TPR_rpt"/>
</dbReference>
<evidence type="ECO:0000313" key="4">
    <source>
        <dbReference type="Proteomes" id="UP001501523"/>
    </source>
</evidence>
<evidence type="ECO:0008006" key="5">
    <source>
        <dbReference type="Google" id="ProtNLM"/>
    </source>
</evidence>
<keyword evidence="4" id="KW-1185">Reference proteome</keyword>
<dbReference type="Gene3D" id="3.40.50.10070">
    <property type="entry name" value="TolB, N-terminal domain"/>
    <property type="match status" value="1"/>
</dbReference>
<dbReference type="SMART" id="SM00028">
    <property type="entry name" value="TPR"/>
    <property type="match status" value="5"/>
</dbReference>
<keyword evidence="2" id="KW-0812">Transmembrane</keyword>
<gene>
    <name evidence="3" type="ORF">GCM10009105_11660</name>
</gene>
<name>A0ABN1IEA1_9GAMM</name>
<feature type="transmembrane region" description="Helical" evidence="2">
    <location>
        <begin position="98"/>
        <end position="117"/>
    </location>
</feature>
<dbReference type="PANTHER" id="PTHR12558:SF13">
    <property type="entry name" value="CELL DIVISION CYCLE PROTEIN 27 HOMOLOG"/>
    <property type="match status" value="1"/>
</dbReference>